<evidence type="ECO:0000256" key="9">
    <source>
        <dbReference type="SAM" id="SignalP"/>
    </source>
</evidence>
<organism evidence="11 12">
    <name type="scientific">Eleusine coracana subsp. coracana</name>
    <dbReference type="NCBI Taxonomy" id="191504"/>
    <lineage>
        <taxon>Eukaryota</taxon>
        <taxon>Viridiplantae</taxon>
        <taxon>Streptophyta</taxon>
        <taxon>Embryophyta</taxon>
        <taxon>Tracheophyta</taxon>
        <taxon>Spermatophyta</taxon>
        <taxon>Magnoliopsida</taxon>
        <taxon>Liliopsida</taxon>
        <taxon>Poales</taxon>
        <taxon>Poaceae</taxon>
        <taxon>PACMAD clade</taxon>
        <taxon>Chloridoideae</taxon>
        <taxon>Cynodonteae</taxon>
        <taxon>Eleusininae</taxon>
        <taxon>Eleusine</taxon>
    </lineage>
</organism>
<evidence type="ECO:0000259" key="10">
    <source>
        <dbReference type="PROSITE" id="PS50011"/>
    </source>
</evidence>
<evidence type="ECO:0000256" key="7">
    <source>
        <dbReference type="SAM" id="MobiDB-lite"/>
    </source>
</evidence>
<dbReference type="PANTHER" id="PTHR48010">
    <property type="entry name" value="OS05G0588300 PROTEIN"/>
    <property type="match status" value="1"/>
</dbReference>
<feature type="signal peptide" evidence="9">
    <location>
        <begin position="1"/>
        <end position="29"/>
    </location>
</feature>
<dbReference type="Pfam" id="PF00069">
    <property type="entry name" value="Pkinase"/>
    <property type="match status" value="1"/>
</dbReference>
<feature type="region of interest" description="Disordered" evidence="7">
    <location>
        <begin position="206"/>
        <end position="233"/>
    </location>
</feature>
<protein>
    <recommendedName>
        <fullName evidence="10">Protein kinase domain-containing protein</fullName>
    </recommendedName>
</protein>
<evidence type="ECO:0000256" key="1">
    <source>
        <dbReference type="ARBA" id="ARBA00004370"/>
    </source>
</evidence>
<dbReference type="Proteomes" id="UP001054889">
    <property type="component" value="Unassembled WGS sequence"/>
</dbReference>
<dbReference type="InterPro" id="IPR001611">
    <property type="entry name" value="Leu-rich_rpt"/>
</dbReference>
<dbReference type="PROSITE" id="PS50011">
    <property type="entry name" value="PROTEIN_KINASE_DOM"/>
    <property type="match status" value="1"/>
</dbReference>
<dbReference type="AlphaFoldDB" id="A0AAV5FGT4"/>
<keyword evidence="12" id="KW-1185">Reference proteome</keyword>
<keyword evidence="3 8" id="KW-0812">Transmembrane</keyword>
<keyword evidence="6 8" id="KW-0472">Membrane</keyword>
<feature type="region of interest" description="Disordered" evidence="7">
    <location>
        <begin position="271"/>
        <end position="324"/>
    </location>
</feature>
<dbReference type="InterPro" id="IPR011009">
    <property type="entry name" value="Kinase-like_dom_sf"/>
</dbReference>
<dbReference type="SUPFAM" id="SSF56112">
    <property type="entry name" value="Protein kinase-like (PK-like)"/>
    <property type="match status" value="1"/>
</dbReference>
<dbReference type="InterPro" id="IPR013210">
    <property type="entry name" value="LRR_N_plant-typ"/>
</dbReference>
<feature type="domain" description="Protein kinase" evidence="10">
    <location>
        <begin position="343"/>
        <end position="625"/>
    </location>
</feature>
<dbReference type="InterPro" id="IPR032675">
    <property type="entry name" value="LRR_dom_sf"/>
</dbReference>
<accession>A0AAV5FGT4</accession>
<reference evidence="11" key="2">
    <citation type="submission" date="2021-12" db="EMBL/GenBank/DDBJ databases">
        <title>Resequencing data analysis of finger millet.</title>
        <authorList>
            <person name="Hatakeyama M."/>
            <person name="Aluri S."/>
            <person name="Balachadran M.T."/>
            <person name="Sivarajan S.R."/>
            <person name="Poveda L."/>
            <person name="Shimizu-Inatsugi R."/>
            <person name="Schlapbach R."/>
            <person name="Sreeman S.M."/>
            <person name="Shimizu K.K."/>
        </authorList>
    </citation>
    <scope>NUCLEOTIDE SEQUENCE</scope>
</reference>
<comment type="caution">
    <text evidence="11">The sequence shown here is derived from an EMBL/GenBank/DDBJ whole genome shotgun (WGS) entry which is preliminary data.</text>
</comment>
<feature type="chain" id="PRO_5044000087" description="Protein kinase domain-containing protein" evidence="9">
    <location>
        <begin position="30"/>
        <end position="646"/>
    </location>
</feature>
<dbReference type="Gene3D" id="3.30.200.20">
    <property type="entry name" value="Phosphorylase Kinase, domain 1"/>
    <property type="match status" value="1"/>
</dbReference>
<dbReference type="GO" id="GO:0005524">
    <property type="term" value="F:ATP binding"/>
    <property type="evidence" value="ECO:0007669"/>
    <property type="project" value="InterPro"/>
</dbReference>
<evidence type="ECO:0000256" key="5">
    <source>
        <dbReference type="ARBA" id="ARBA00022989"/>
    </source>
</evidence>
<dbReference type="GO" id="GO:0004672">
    <property type="term" value="F:protein kinase activity"/>
    <property type="evidence" value="ECO:0007669"/>
    <property type="project" value="InterPro"/>
</dbReference>
<evidence type="ECO:0000256" key="4">
    <source>
        <dbReference type="ARBA" id="ARBA00022737"/>
    </source>
</evidence>
<dbReference type="InterPro" id="IPR000719">
    <property type="entry name" value="Prot_kinase_dom"/>
</dbReference>
<dbReference type="InterPro" id="IPR050994">
    <property type="entry name" value="At_inactive_RLKs"/>
</dbReference>
<evidence type="ECO:0000256" key="8">
    <source>
        <dbReference type="SAM" id="Phobius"/>
    </source>
</evidence>
<keyword evidence="5 8" id="KW-1133">Transmembrane helix</keyword>
<feature type="compositionally biased region" description="Low complexity" evidence="7">
    <location>
        <begin position="284"/>
        <end position="301"/>
    </location>
</feature>
<evidence type="ECO:0000313" key="11">
    <source>
        <dbReference type="EMBL" id="GJN34053.1"/>
    </source>
</evidence>
<feature type="transmembrane region" description="Helical" evidence="8">
    <location>
        <begin position="240"/>
        <end position="265"/>
    </location>
</feature>
<keyword evidence="4" id="KW-0677">Repeat</keyword>
<evidence type="ECO:0000256" key="6">
    <source>
        <dbReference type="ARBA" id="ARBA00023136"/>
    </source>
</evidence>
<feature type="compositionally biased region" description="Pro residues" evidence="7">
    <location>
        <begin position="206"/>
        <end position="226"/>
    </location>
</feature>
<dbReference type="Gene3D" id="3.80.10.10">
    <property type="entry name" value="Ribonuclease Inhibitor"/>
    <property type="match status" value="1"/>
</dbReference>
<dbReference type="PANTHER" id="PTHR48010:SF7">
    <property type="entry name" value="OS09G0400500 PROTEIN"/>
    <property type="match status" value="1"/>
</dbReference>
<evidence type="ECO:0000256" key="3">
    <source>
        <dbReference type="ARBA" id="ARBA00022692"/>
    </source>
</evidence>
<dbReference type="Pfam" id="PF08263">
    <property type="entry name" value="LRRNT_2"/>
    <property type="match status" value="1"/>
</dbReference>
<dbReference type="SUPFAM" id="SSF52058">
    <property type="entry name" value="L domain-like"/>
    <property type="match status" value="1"/>
</dbReference>
<keyword evidence="9" id="KW-0732">Signal</keyword>
<name>A0AAV5FGT4_ELECO</name>
<comment type="subcellular location">
    <subcellularLocation>
        <location evidence="1">Membrane</location>
    </subcellularLocation>
</comment>
<dbReference type="EMBL" id="BQKI01000085">
    <property type="protein sequence ID" value="GJN34053.1"/>
    <property type="molecule type" value="Genomic_DNA"/>
</dbReference>
<keyword evidence="2" id="KW-0433">Leucine-rich repeat</keyword>
<feature type="compositionally biased region" description="Polar residues" evidence="7">
    <location>
        <begin position="274"/>
        <end position="283"/>
    </location>
</feature>
<reference evidence="11" key="1">
    <citation type="journal article" date="2018" name="DNA Res.">
        <title>Multiple hybrid de novo genome assembly of finger millet, an orphan allotetraploid crop.</title>
        <authorList>
            <person name="Hatakeyama M."/>
            <person name="Aluri S."/>
            <person name="Balachadran M.T."/>
            <person name="Sivarajan S.R."/>
            <person name="Patrignani A."/>
            <person name="Gruter S."/>
            <person name="Poveda L."/>
            <person name="Shimizu-Inatsugi R."/>
            <person name="Baeten J."/>
            <person name="Francoijs K.J."/>
            <person name="Nataraja K.N."/>
            <person name="Reddy Y.A.N."/>
            <person name="Phadnis S."/>
            <person name="Ravikumar R.L."/>
            <person name="Schlapbach R."/>
            <person name="Sreeman S.M."/>
            <person name="Shimizu K.K."/>
        </authorList>
    </citation>
    <scope>NUCLEOTIDE SEQUENCE</scope>
</reference>
<proteinExistence type="predicted"/>
<gene>
    <name evidence="11" type="primary">gb22690</name>
    <name evidence="11" type="ORF">PR202_gb22690</name>
</gene>
<sequence length="646" mass="68329">MRCVPGRAAAVNLLLLALWFSALLPRASPDLAADRAALLVLRAAVGPHLRWNASSPSPCDGWRGVSCDPGGTRVTGLQLPGSSLAGQLPPRTLGNLTALRTLSLRLNALSGGIPDDIGGCAELRKLFLQGNRFDGEIPEGIFQLNLLQRLDLLNGSLPADLDLPKLQQFNVSGNGQLTGPVPASLAGRPASAFAGTGLCGAPLLNPCPNPPSPSPTPAPPSPPAPNAPERSKNSKLSAGAIAGIAAGSAAALLALIAAIVFFLCFRRGRRQRSSEPTNKSPDTSADVDVSGSPPVPVTVASLSTKRSRSRSSRQTTASGNNNKQLVFVGGAPDTPYDLESLLHASAEILGKGWLGTTYRATLEGGAAVLAVKRLRESPIPEREFRDRVAAIAALRHDNLATLRAYFYSREEKLLVYDFVDNARSLCALLHGGGSSSNSYPSSPARLDFAARARVALAAARGIAFIHASGPRSSCHGNIKSSNILVPDAARDRSVVTDHGLLQLVGAHVPLKRVTGYRAPEVADPKRASPEADVYAFGVLLLELLTGRPPARSVPGSDEGVDLPEWVRAVVQEEWTAEVFDATIAVEERVEEEMVRLLRLAVDCTERRPDRRPGMPEVAATIEQVVESVVQKTADNVDDDDFHSISP</sequence>
<dbReference type="Pfam" id="PF13855">
    <property type="entry name" value="LRR_8"/>
    <property type="match status" value="1"/>
</dbReference>
<evidence type="ECO:0000256" key="2">
    <source>
        <dbReference type="ARBA" id="ARBA00022614"/>
    </source>
</evidence>
<evidence type="ECO:0000313" key="12">
    <source>
        <dbReference type="Proteomes" id="UP001054889"/>
    </source>
</evidence>
<dbReference type="GO" id="GO:0016020">
    <property type="term" value="C:membrane"/>
    <property type="evidence" value="ECO:0007669"/>
    <property type="project" value="UniProtKB-SubCell"/>
</dbReference>
<feature type="compositionally biased region" description="Polar residues" evidence="7">
    <location>
        <begin position="314"/>
        <end position="324"/>
    </location>
</feature>
<dbReference type="Gene3D" id="1.10.510.10">
    <property type="entry name" value="Transferase(Phosphotransferase) domain 1"/>
    <property type="match status" value="1"/>
</dbReference>